<dbReference type="Proteomes" id="UP001165082">
    <property type="component" value="Unassembled WGS sequence"/>
</dbReference>
<proteinExistence type="predicted"/>
<accession>A0A9W6ZW65</accession>
<sequence>MAKATGPQRPKTAKASARKRSTKQAEDGEFATMKIKELLKDAGLDHTVLDPKPESMALSFLLLGLLAAVPFNLRSNSGAPPPLPPHTTSNGNNPGDPLSPNSSYNPLSLNNLKSNPSDPDYLYPINPRILDSQYPFPLTAESYALTTALRPTFDPGHPTHNLDSLRLPSFLHQSIVASAPTQGRLMGLDPDGSDTLSRMVGEALYYYMETNLFAPYGVSMGHDIIERVEAGGG</sequence>
<protein>
    <submittedName>
        <fullName evidence="2">Uncharacterized protein</fullName>
    </submittedName>
</protein>
<organism evidence="2 3">
    <name type="scientific">Triparma retinervis</name>
    <dbReference type="NCBI Taxonomy" id="2557542"/>
    <lineage>
        <taxon>Eukaryota</taxon>
        <taxon>Sar</taxon>
        <taxon>Stramenopiles</taxon>
        <taxon>Ochrophyta</taxon>
        <taxon>Bolidophyceae</taxon>
        <taxon>Parmales</taxon>
        <taxon>Triparmaceae</taxon>
        <taxon>Triparma</taxon>
    </lineage>
</organism>
<dbReference type="AlphaFoldDB" id="A0A9W6ZW65"/>
<feature type="compositionally biased region" description="Low complexity" evidence="1">
    <location>
        <begin position="98"/>
        <end position="115"/>
    </location>
</feature>
<evidence type="ECO:0000256" key="1">
    <source>
        <dbReference type="SAM" id="MobiDB-lite"/>
    </source>
</evidence>
<keyword evidence="3" id="KW-1185">Reference proteome</keyword>
<feature type="region of interest" description="Disordered" evidence="1">
    <location>
        <begin position="77"/>
        <end position="115"/>
    </location>
</feature>
<name>A0A9W6ZW65_9STRA</name>
<dbReference type="EMBL" id="BRXZ01000899">
    <property type="protein sequence ID" value="GMH57010.1"/>
    <property type="molecule type" value="Genomic_DNA"/>
</dbReference>
<feature type="region of interest" description="Disordered" evidence="1">
    <location>
        <begin position="1"/>
        <end position="32"/>
    </location>
</feature>
<reference evidence="2" key="1">
    <citation type="submission" date="2022-07" db="EMBL/GenBank/DDBJ databases">
        <title>Genome analysis of Parmales, a sister group of diatoms, reveals the evolutionary specialization of diatoms from phago-mixotrophs to photoautotrophs.</title>
        <authorList>
            <person name="Ban H."/>
            <person name="Sato S."/>
            <person name="Yoshikawa S."/>
            <person name="Kazumasa Y."/>
            <person name="Nakamura Y."/>
            <person name="Ichinomiya M."/>
            <person name="Saitoh K."/>
            <person name="Sato N."/>
            <person name="Blanc-Mathieu R."/>
            <person name="Endo H."/>
            <person name="Kuwata A."/>
            <person name="Ogata H."/>
        </authorList>
    </citation>
    <scope>NUCLEOTIDE SEQUENCE</scope>
</reference>
<gene>
    <name evidence="2" type="ORF">TrRE_jg2815</name>
</gene>
<evidence type="ECO:0000313" key="3">
    <source>
        <dbReference type="Proteomes" id="UP001165082"/>
    </source>
</evidence>
<comment type="caution">
    <text evidence="2">The sequence shown here is derived from an EMBL/GenBank/DDBJ whole genome shotgun (WGS) entry which is preliminary data.</text>
</comment>
<feature type="non-terminal residue" evidence="2">
    <location>
        <position position="233"/>
    </location>
</feature>
<evidence type="ECO:0000313" key="2">
    <source>
        <dbReference type="EMBL" id="GMH57010.1"/>
    </source>
</evidence>